<dbReference type="RefSeq" id="WP_259091543.1">
    <property type="nucleotide sequence ID" value="NZ_BAAAZC010000015.1"/>
</dbReference>
<evidence type="ECO:0000313" key="3">
    <source>
        <dbReference type="Proteomes" id="UP001500742"/>
    </source>
</evidence>
<proteinExistence type="predicted"/>
<feature type="transmembrane region" description="Helical" evidence="1">
    <location>
        <begin position="39"/>
        <end position="64"/>
    </location>
</feature>
<gene>
    <name evidence="2" type="ORF">GCM10022210_22230</name>
</gene>
<organism evidence="2 3">
    <name type="scientific">Mucilaginibacter dorajii</name>
    <dbReference type="NCBI Taxonomy" id="692994"/>
    <lineage>
        <taxon>Bacteria</taxon>
        <taxon>Pseudomonadati</taxon>
        <taxon>Bacteroidota</taxon>
        <taxon>Sphingobacteriia</taxon>
        <taxon>Sphingobacteriales</taxon>
        <taxon>Sphingobacteriaceae</taxon>
        <taxon>Mucilaginibacter</taxon>
    </lineage>
</organism>
<feature type="transmembrane region" description="Helical" evidence="1">
    <location>
        <begin position="71"/>
        <end position="90"/>
    </location>
</feature>
<accession>A0ABP7PWD3</accession>
<keyword evidence="1" id="KW-1133">Transmembrane helix</keyword>
<feature type="transmembrane region" description="Helical" evidence="1">
    <location>
        <begin position="171"/>
        <end position="193"/>
    </location>
</feature>
<comment type="caution">
    <text evidence="2">The sequence shown here is derived from an EMBL/GenBank/DDBJ whole genome shotgun (WGS) entry which is preliminary data.</text>
</comment>
<feature type="transmembrane region" description="Helical" evidence="1">
    <location>
        <begin position="258"/>
        <end position="278"/>
    </location>
</feature>
<keyword evidence="1" id="KW-0812">Transmembrane</keyword>
<feature type="transmembrane region" description="Helical" evidence="1">
    <location>
        <begin position="96"/>
        <end position="119"/>
    </location>
</feature>
<keyword evidence="3" id="KW-1185">Reference proteome</keyword>
<reference evidence="3" key="1">
    <citation type="journal article" date="2019" name="Int. J. Syst. Evol. Microbiol.">
        <title>The Global Catalogue of Microorganisms (GCM) 10K type strain sequencing project: providing services to taxonomists for standard genome sequencing and annotation.</title>
        <authorList>
            <consortium name="The Broad Institute Genomics Platform"/>
            <consortium name="The Broad Institute Genome Sequencing Center for Infectious Disease"/>
            <person name="Wu L."/>
            <person name="Ma J."/>
        </authorList>
    </citation>
    <scope>NUCLEOTIDE SEQUENCE [LARGE SCALE GENOMIC DNA]</scope>
    <source>
        <strain evidence="3">JCM 16601</strain>
    </source>
</reference>
<feature type="transmembrane region" description="Helical" evidence="1">
    <location>
        <begin position="200"/>
        <end position="218"/>
    </location>
</feature>
<protein>
    <recommendedName>
        <fullName evidence="4">DoxX family protein</fullName>
    </recommendedName>
</protein>
<feature type="transmembrane region" description="Helical" evidence="1">
    <location>
        <begin position="140"/>
        <end position="159"/>
    </location>
</feature>
<evidence type="ECO:0008006" key="4">
    <source>
        <dbReference type="Google" id="ProtNLM"/>
    </source>
</evidence>
<sequence>METYNKVWRVFFAVSLVSIAILQFICTGFRPVIMPPEPAFIGQSTFCMCISGIMLILVSAAIIFGINSHVVADYLGAFMLLIIIIFHIPYNIKTNLLFLGGWGDAFKLLAFCGGALVVATSLPTEKVSGIDAIADRLRPYGPYFFATTMIVFGIEHFVYPSFVATLVPAWAGFPLFWTYFAAVALIAAGAAIMFKIKVKLAANLLGITLFLWLIMLHIPRAVAAQKQDNQKRSAALLKNPKDDTANGTKVSESTANEWTSVFEALGFSGIAFLIAGTYKPKVID</sequence>
<name>A0ABP7PWD3_9SPHI</name>
<dbReference type="EMBL" id="BAAAZC010000015">
    <property type="protein sequence ID" value="GAA3972129.1"/>
    <property type="molecule type" value="Genomic_DNA"/>
</dbReference>
<dbReference type="Proteomes" id="UP001500742">
    <property type="component" value="Unassembled WGS sequence"/>
</dbReference>
<keyword evidence="1" id="KW-0472">Membrane</keyword>
<evidence type="ECO:0000256" key="1">
    <source>
        <dbReference type="SAM" id="Phobius"/>
    </source>
</evidence>
<feature type="transmembrane region" description="Helical" evidence="1">
    <location>
        <begin position="7"/>
        <end position="33"/>
    </location>
</feature>
<evidence type="ECO:0000313" key="2">
    <source>
        <dbReference type="EMBL" id="GAA3972129.1"/>
    </source>
</evidence>